<organism evidence="1 2">
    <name type="scientific">Aspergillus fumigatus</name>
    <name type="common">Neosartorya fumigata</name>
    <dbReference type="NCBI Taxonomy" id="746128"/>
    <lineage>
        <taxon>Eukaryota</taxon>
        <taxon>Fungi</taxon>
        <taxon>Dikarya</taxon>
        <taxon>Ascomycota</taxon>
        <taxon>Pezizomycotina</taxon>
        <taxon>Eurotiomycetes</taxon>
        <taxon>Eurotiomycetidae</taxon>
        <taxon>Eurotiales</taxon>
        <taxon>Aspergillaceae</taxon>
        <taxon>Aspergillus</taxon>
        <taxon>Aspergillus subgen. Fumigati</taxon>
    </lineage>
</organism>
<dbReference type="Proteomes" id="UP000813423">
    <property type="component" value="Unassembled WGS sequence"/>
</dbReference>
<proteinExistence type="predicted"/>
<protein>
    <submittedName>
        <fullName evidence="1">Uncharacterized protein</fullName>
    </submittedName>
</protein>
<evidence type="ECO:0000313" key="2">
    <source>
        <dbReference type="Proteomes" id="UP000813423"/>
    </source>
</evidence>
<name>A0A9P8NAT2_ASPFM</name>
<sequence>MERQLDRNEDEKRKLREHALNLISGKANLRLAPDETTGENDFKYEQWPKVCGVVVDKGSGYGYVQISTVGGKDTEINKIHTGRQGDRGYVFAEISTGQS</sequence>
<comment type="caution">
    <text evidence="1">The sequence shown here is derived from an EMBL/GenBank/DDBJ whole genome shotgun (WGS) entry which is preliminary data.</text>
</comment>
<reference evidence="1" key="1">
    <citation type="submission" date="2021-08" db="EMBL/GenBank/DDBJ databases">
        <title>Global Aspergillus fumigatus from environmental and clinical sources.</title>
        <authorList>
            <person name="Barber A."/>
            <person name="Sae-Ong T."/>
        </authorList>
    </citation>
    <scope>NUCLEOTIDE SEQUENCE</scope>
    <source>
        <strain evidence="1">NRZ-2016-071</strain>
    </source>
</reference>
<gene>
    <name evidence="1" type="ORF">KXV57_003450</name>
</gene>
<dbReference type="AlphaFoldDB" id="A0A9P8NAT2"/>
<evidence type="ECO:0000313" key="1">
    <source>
        <dbReference type="EMBL" id="KAH1893074.1"/>
    </source>
</evidence>
<dbReference type="EMBL" id="JAIBSC010000202">
    <property type="protein sequence ID" value="KAH1893074.1"/>
    <property type="molecule type" value="Genomic_DNA"/>
</dbReference>
<feature type="non-terminal residue" evidence="1">
    <location>
        <position position="1"/>
    </location>
</feature>
<accession>A0A9P8NAT2</accession>